<name>A0A158P9H0_ANGCA</name>
<dbReference type="WBParaSite" id="ACAC_0000824001-mRNA-1">
    <property type="protein sequence ID" value="ACAC_0000824001-mRNA-1"/>
    <property type="gene ID" value="ACAC_0000824001"/>
</dbReference>
<keyword evidence="4" id="KW-1185">Reference proteome</keyword>
<comment type="similarity">
    <text evidence="1">Belongs to the TACO1 family.</text>
</comment>
<proteinExistence type="inferred from homology"/>
<dbReference type="Gene3D" id="1.10.10.200">
    <property type="match status" value="1"/>
</dbReference>
<reference evidence="5" key="2">
    <citation type="submission" date="2016-04" db="UniProtKB">
        <authorList>
            <consortium name="WormBaseParasite"/>
        </authorList>
    </citation>
    <scope>IDENTIFICATION</scope>
</reference>
<evidence type="ECO:0000259" key="3">
    <source>
        <dbReference type="Pfam" id="PF20772"/>
    </source>
</evidence>
<organism evidence="4 5">
    <name type="scientific">Angiostrongylus cantonensis</name>
    <name type="common">Rat lungworm</name>
    <dbReference type="NCBI Taxonomy" id="6313"/>
    <lineage>
        <taxon>Eukaryota</taxon>
        <taxon>Metazoa</taxon>
        <taxon>Ecdysozoa</taxon>
        <taxon>Nematoda</taxon>
        <taxon>Chromadorea</taxon>
        <taxon>Rhabditida</taxon>
        <taxon>Rhabditina</taxon>
        <taxon>Rhabditomorpha</taxon>
        <taxon>Strongyloidea</taxon>
        <taxon>Metastrongylidae</taxon>
        <taxon>Angiostrongylus</taxon>
    </lineage>
</organism>
<reference evidence="4" key="1">
    <citation type="submission" date="2012-09" db="EMBL/GenBank/DDBJ databases">
        <authorList>
            <person name="Martin A.A."/>
        </authorList>
    </citation>
    <scope>NUCLEOTIDE SEQUENCE</scope>
</reference>
<dbReference type="Pfam" id="PF20772">
    <property type="entry name" value="TACO1_YebC_N"/>
    <property type="match status" value="1"/>
</dbReference>
<feature type="domain" description="TACO1/YebC-like N-terminal" evidence="3">
    <location>
        <begin position="24"/>
        <end position="91"/>
    </location>
</feature>
<dbReference type="InterPro" id="IPR029072">
    <property type="entry name" value="YebC-like"/>
</dbReference>
<dbReference type="PANTHER" id="PTHR12532">
    <property type="entry name" value="TRANSLATIONAL ACTIVATOR OF CYTOCHROME C OXIDASE 1"/>
    <property type="match status" value="1"/>
</dbReference>
<dbReference type="Proteomes" id="UP000035642">
    <property type="component" value="Unassembled WGS sequence"/>
</dbReference>
<evidence type="ECO:0000256" key="1">
    <source>
        <dbReference type="ARBA" id="ARBA00008724"/>
    </source>
</evidence>
<dbReference type="GO" id="GO:0005739">
    <property type="term" value="C:mitochondrion"/>
    <property type="evidence" value="ECO:0007669"/>
    <property type="project" value="TreeGrafter"/>
</dbReference>
<dbReference type="InterPro" id="IPR002876">
    <property type="entry name" value="Transcrip_reg_TACO1-like"/>
</dbReference>
<dbReference type="AlphaFoldDB" id="A0A158P9H0"/>
<feature type="domain" description="TACO1/YebC-like second and third" evidence="2">
    <location>
        <begin position="117"/>
        <end position="235"/>
    </location>
</feature>
<dbReference type="SUPFAM" id="SSF75625">
    <property type="entry name" value="YebC-like"/>
    <property type="match status" value="1"/>
</dbReference>
<dbReference type="Pfam" id="PF01709">
    <property type="entry name" value="Transcrip_reg"/>
    <property type="match status" value="1"/>
</dbReference>
<sequence>MVSSCFLIGRRSIFLSSELLKGHSKWQNIKEIKGKNDLLKSRALSILLKKVKSAVSRGGFDPKLNKELGGLEQDFRSQGLPLDTFRNFLVKLKASVTPGRNFLLQKNFDFLKEKPEHEVVFNVIGPSGTFFIVEAETESRKMMENTMRKYFNKVGGFRFASDPSAVQSWFQQKGIVNVKELAQGRPVPIEKMEEIGIELDCEDVSLVESDGRTFELVCESENLSKVESALADRGFVACYS</sequence>
<dbReference type="InterPro" id="IPR026564">
    <property type="entry name" value="Transcrip_reg_TACO1-like_dom3"/>
</dbReference>
<dbReference type="Gene3D" id="3.30.70.980">
    <property type="match status" value="1"/>
</dbReference>
<protein>
    <submittedName>
        <fullName evidence="5">Transcriptional regulatory protein</fullName>
    </submittedName>
</protein>
<accession>A0A158P9H0</accession>
<dbReference type="InterPro" id="IPR049083">
    <property type="entry name" value="TACO1_YebC_N"/>
</dbReference>
<dbReference type="STRING" id="6313.A0A158P9H0"/>
<evidence type="ECO:0000259" key="2">
    <source>
        <dbReference type="Pfam" id="PF01709"/>
    </source>
</evidence>
<dbReference type="InterPro" id="IPR017856">
    <property type="entry name" value="Integrase-like_N"/>
</dbReference>
<evidence type="ECO:0000313" key="5">
    <source>
        <dbReference type="WBParaSite" id="ACAC_0000824001-mRNA-1"/>
    </source>
</evidence>
<evidence type="ECO:0000313" key="4">
    <source>
        <dbReference type="Proteomes" id="UP000035642"/>
    </source>
</evidence>
<dbReference type="PANTHER" id="PTHR12532:SF0">
    <property type="entry name" value="TRANSLATIONAL ACTIVATOR OF CYTOCHROME C OXIDASE 1"/>
    <property type="match status" value="1"/>
</dbReference>
<dbReference type="InterPro" id="IPR048300">
    <property type="entry name" value="TACO1_YebC-like_2nd/3rd_dom"/>
</dbReference>